<protein>
    <recommendedName>
        <fullName evidence="2">Cyclic nucleotide-binding domain-containing protein</fullName>
    </recommendedName>
</protein>
<dbReference type="PANTHER" id="PTHR13246">
    <property type="entry name" value="ENDO BETA N-ACETYLGLUCOSAMINIDASE"/>
    <property type="match status" value="1"/>
</dbReference>
<dbReference type="eggNOG" id="KOG2331">
    <property type="taxonomic scope" value="Eukaryota"/>
</dbReference>
<accession>A0CXV0</accession>
<dbReference type="Gene3D" id="3.20.20.80">
    <property type="entry name" value="Glycosidases"/>
    <property type="match status" value="1"/>
</dbReference>
<dbReference type="GO" id="GO:0005829">
    <property type="term" value="C:cytosol"/>
    <property type="evidence" value="ECO:0007669"/>
    <property type="project" value="UniProtKB-SubCell"/>
</dbReference>
<dbReference type="PROSITE" id="PS50042">
    <property type="entry name" value="CNMP_BINDING_3"/>
    <property type="match status" value="1"/>
</dbReference>
<dbReference type="GO" id="GO:0033925">
    <property type="term" value="F:mannosyl-glycoprotein endo-beta-N-acetylglucosaminidase activity"/>
    <property type="evidence" value="ECO:0000318"/>
    <property type="project" value="GO_Central"/>
</dbReference>
<keyword evidence="4" id="KW-1185">Reference proteome</keyword>
<dbReference type="SUPFAM" id="SSF51206">
    <property type="entry name" value="cAMP-binding domain-like"/>
    <property type="match status" value="1"/>
</dbReference>
<dbReference type="InterPro" id="IPR014710">
    <property type="entry name" value="RmlC-like_jellyroll"/>
</dbReference>
<dbReference type="OMA" id="INASINM"/>
<dbReference type="PANTHER" id="PTHR13246:SF1">
    <property type="entry name" value="CYTOSOLIC ENDO-BETA-N-ACETYLGLUCOSAMINIDASE"/>
    <property type="match status" value="1"/>
</dbReference>
<dbReference type="EMBL" id="CT868208">
    <property type="protein sequence ID" value="CAK75617.1"/>
    <property type="molecule type" value="Genomic_DNA"/>
</dbReference>
<evidence type="ECO:0000313" key="4">
    <source>
        <dbReference type="Proteomes" id="UP000000600"/>
    </source>
</evidence>
<dbReference type="InterPro" id="IPR018490">
    <property type="entry name" value="cNMP-bd_dom_sf"/>
</dbReference>
<name>A0CXV0_PARTE</name>
<feature type="region of interest" description="Disordered" evidence="1">
    <location>
        <begin position="1303"/>
        <end position="1323"/>
    </location>
</feature>
<dbReference type="InParanoid" id="A0CXV0"/>
<dbReference type="InterPro" id="IPR032979">
    <property type="entry name" value="ENGase"/>
</dbReference>
<feature type="compositionally biased region" description="Polar residues" evidence="1">
    <location>
        <begin position="1368"/>
        <end position="1377"/>
    </location>
</feature>
<proteinExistence type="predicted"/>
<reference evidence="3 4" key="1">
    <citation type="journal article" date="2006" name="Nature">
        <title>Global trends of whole-genome duplications revealed by the ciliate Paramecium tetraurelia.</title>
        <authorList>
            <consortium name="Genoscope"/>
            <person name="Aury J.-M."/>
            <person name="Jaillon O."/>
            <person name="Duret L."/>
            <person name="Noel B."/>
            <person name="Jubin C."/>
            <person name="Porcel B.M."/>
            <person name="Segurens B."/>
            <person name="Daubin V."/>
            <person name="Anthouard V."/>
            <person name="Aiach N."/>
            <person name="Arnaiz O."/>
            <person name="Billaut A."/>
            <person name="Beisson J."/>
            <person name="Blanc I."/>
            <person name="Bouhouche K."/>
            <person name="Camara F."/>
            <person name="Duharcourt S."/>
            <person name="Guigo R."/>
            <person name="Gogendeau D."/>
            <person name="Katinka M."/>
            <person name="Keller A.-M."/>
            <person name="Kissmehl R."/>
            <person name="Klotz C."/>
            <person name="Koll F."/>
            <person name="Le Moue A."/>
            <person name="Lepere C."/>
            <person name="Malinsky S."/>
            <person name="Nowacki M."/>
            <person name="Nowak J.K."/>
            <person name="Plattner H."/>
            <person name="Poulain J."/>
            <person name="Ruiz F."/>
            <person name="Serrano V."/>
            <person name="Zagulski M."/>
            <person name="Dessen P."/>
            <person name="Betermier M."/>
            <person name="Weissenbach J."/>
            <person name="Scarpelli C."/>
            <person name="Schachter V."/>
            <person name="Sperling L."/>
            <person name="Meyer E."/>
            <person name="Cohen J."/>
            <person name="Wincker P."/>
        </authorList>
    </citation>
    <scope>NUCLEOTIDE SEQUENCE [LARGE SCALE GENOMIC DNA]</scope>
    <source>
        <strain evidence="3 4">Stock d4-2</strain>
    </source>
</reference>
<dbReference type="HOGENOM" id="CLU_249368_0_0_1"/>
<dbReference type="Pfam" id="PF03644">
    <property type="entry name" value="Glyco_hydro_85"/>
    <property type="match status" value="1"/>
</dbReference>
<sequence>MSNYFFNSGLKRDGQLQLVPEHIRFNITQLTPSEVGIVQFQLILAEQEQNNIELIDIQDNLGKPLIKITLKQTELVIQYLDGTYKFPIQQIILYKLYPIFISFHNQINLITNSNVQSQNLQQKFTYTSNKVGILLGSKNNQNAFTGITRNLQIRFVKEADLKMQIDGEIKLQKSILNDLNDIGQIKYKLPFSKPLKSIEELDNWKPNEEYTILPIQPLKKITRTNNQPLLVCHDMQGGYKEDIWCFGNPLRQNSYRFYYMTHCDIFVYFSHTFITIPSVPYINICHQFGTKILGTIITEGDDNTLTKQILDLKYVDKLVQICQFYKFDGYLLNIETNVDNVDLFLQFIKQLSDKLQQIGALLMYYDSHNAEGVLKWQSELNQDNMKYFQACNYFFSDYHWNLNKLANTGKNAGNQRNNVFVGIDIWGRGQYGGGQFDSYIALQEIKRAQLATAIFGQAWTYETSNDSRSQFIQNDNSLWQGKNTVSLFDKHKNQWAITFNGGQGWKIVQDNGEETAIASFDWCIRTYTVQLNLVSQNKGGIIQFNAKVKGTGPKFEDLYLIGIELYDRQNRCIASIDSFSTKVNKGEIQFNADHVNVADDKWREHTLSIKTTDDTEYIKFIEAGKDVEYWAGNYGTQFTGESMVYISYDYYKDLLRMIKPKTYQEFPLQSYFNNAVGEAYYIDGQKNTHYKGYYDNLNDFDYSLCYPTKKIISQDIQDNWESNINFSDSWNGSSCIKIKGDLQVHKSFLIKLFKTRIDPQGNINASINMKNFDKKIFQLSLVFKFADKGLQTFKPTKILANKGWDISQYTILNQGKTLKSVYLKIENISQQQQAVDGLIGGLAIYDDRYTEQMKAANVDFKDPTKYIKNIQLKESITNLYDLYIQLDLGELGPLLKTIRIFNDKQWIGNVRSNYAYFPELPFDGKEMFVRLQIVLNNGNHIKAELLDCHEIYIIMHLIPKLTKLNKSQEDISAIQDHLSQLPQFQAPYEVLKDLCKTIGYVYFETGQVVQQNNKFAFYVIKGLLQTEDNIQIQPEMWYEGDLGFEVKQDTHCFALPIDLYKKFSSSHGVLYQQKKKSLIANLPIVEKIAPKIQEQLIRLFQEVKFAHTDFIQKMDEPGNALFILQYGVLSLSKNYQKALSHYEKQVLPRKFWFNEIVICELNDQGILGEEFTQQEKALYNVQVISKTASLLMISIQQLKNVSPQVFQSVCKMFKDRTIIRDEIYKQKCNELEKNWQNTNKDQMLNQDIKKTISFKVLSKQPSACQDQQSQTNDDQFGALLGNLSYKKMPTFIQQYFRQKHLKVKKRQDQSQLNNSNSMNHMDSTFDPYILLQKSQQKMLVQQQNSSKQQQNALRQTKTRQMDRKSEQTKSQQIRPNTSQIMVQQQFSLGLAAQQLQSNNQLGSGSRQELTLQNNILQNFHTPKPIIRQLKRMYRSSSVHKIDDPPFSLIPQLKYNKTPRDSMFYLNLQQNYSGQRIKVNQLLHNSID</sequence>
<dbReference type="STRING" id="5888.A0CXV0"/>
<dbReference type="Gene3D" id="2.60.120.260">
    <property type="entry name" value="Galactose-binding domain-like"/>
    <property type="match status" value="1"/>
</dbReference>
<gene>
    <name evidence="3" type="ORF">GSPATT00011249001</name>
</gene>
<dbReference type="RefSeq" id="XP_001443014.1">
    <property type="nucleotide sequence ID" value="XM_001442977.1"/>
</dbReference>
<dbReference type="InterPro" id="IPR000595">
    <property type="entry name" value="cNMP-bd_dom"/>
</dbReference>
<dbReference type="KEGG" id="ptm:GSPATT00011249001"/>
<feature type="compositionally biased region" description="Polar residues" evidence="1">
    <location>
        <begin position="1309"/>
        <end position="1322"/>
    </location>
</feature>
<dbReference type="Proteomes" id="UP000000600">
    <property type="component" value="Unassembled WGS sequence"/>
</dbReference>
<feature type="region of interest" description="Disordered" evidence="1">
    <location>
        <begin position="1336"/>
        <end position="1377"/>
    </location>
</feature>
<evidence type="ECO:0000259" key="2">
    <source>
        <dbReference type="PROSITE" id="PS50042"/>
    </source>
</evidence>
<evidence type="ECO:0000313" key="3">
    <source>
        <dbReference type="EMBL" id="CAK75617.1"/>
    </source>
</evidence>
<dbReference type="GeneID" id="5028799"/>
<feature type="compositionally biased region" description="Low complexity" evidence="1">
    <location>
        <begin position="1336"/>
        <end position="1351"/>
    </location>
</feature>
<dbReference type="OrthoDB" id="284473at2759"/>
<dbReference type="GO" id="GO:0006491">
    <property type="term" value="P:N-glycan processing"/>
    <property type="evidence" value="ECO:0000318"/>
    <property type="project" value="GO_Central"/>
</dbReference>
<dbReference type="FunFam" id="3.20.20.80:FF:000355">
    <property type="entry name" value="Uncharacterized protein"/>
    <property type="match status" value="1"/>
</dbReference>
<organism evidence="3 4">
    <name type="scientific">Paramecium tetraurelia</name>
    <dbReference type="NCBI Taxonomy" id="5888"/>
    <lineage>
        <taxon>Eukaryota</taxon>
        <taxon>Sar</taxon>
        <taxon>Alveolata</taxon>
        <taxon>Ciliophora</taxon>
        <taxon>Intramacronucleata</taxon>
        <taxon>Oligohymenophorea</taxon>
        <taxon>Peniculida</taxon>
        <taxon>Parameciidae</taxon>
        <taxon>Paramecium</taxon>
    </lineage>
</organism>
<dbReference type="InterPro" id="IPR005201">
    <property type="entry name" value="TIM_ENGase"/>
</dbReference>
<dbReference type="Gene3D" id="2.60.120.10">
    <property type="entry name" value="Jelly Rolls"/>
    <property type="match status" value="1"/>
</dbReference>
<evidence type="ECO:0000256" key="1">
    <source>
        <dbReference type="SAM" id="MobiDB-lite"/>
    </source>
</evidence>
<feature type="domain" description="Cyclic nucleotide-binding" evidence="2">
    <location>
        <begin position="1084"/>
        <end position="1169"/>
    </location>
</feature>